<evidence type="ECO:0000259" key="1">
    <source>
        <dbReference type="Pfam" id="PF01370"/>
    </source>
</evidence>
<dbReference type="EMBL" id="FOVH01000013">
    <property type="protein sequence ID" value="SFP31242.1"/>
    <property type="molecule type" value="Genomic_DNA"/>
</dbReference>
<dbReference type="OrthoDB" id="4414717at2"/>
<accession>A0A1I5PAV5</accession>
<evidence type="ECO:0000313" key="2">
    <source>
        <dbReference type="EMBL" id="SFP31242.1"/>
    </source>
</evidence>
<protein>
    <recommendedName>
        <fullName evidence="1">NAD-dependent epimerase/dehydratase domain-containing protein</fullName>
    </recommendedName>
</protein>
<dbReference type="Gene3D" id="3.40.50.720">
    <property type="entry name" value="NAD(P)-binding Rossmann-like Domain"/>
    <property type="match status" value="1"/>
</dbReference>
<dbReference type="Proteomes" id="UP000183413">
    <property type="component" value="Unassembled WGS sequence"/>
</dbReference>
<dbReference type="PANTHER" id="PTHR43781">
    <property type="entry name" value="SACCHAROPINE DEHYDROGENASE"/>
    <property type="match status" value="1"/>
</dbReference>
<keyword evidence="3" id="KW-1185">Reference proteome</keyword>
<reference evidence="2 3" key="1">
    <citation type="submission" date="2016-10" db="EMBL/GenBank/DDBJ databases">
        <authorList>
            <person name="de Groot N.N."/>
        </authorList>
    </citation>
    <scope>NUCLEOTIDE SEQUENCE [LARGE SCALE GENOMIC DNA]</scope>
    <source>
        <strain evidence="2 3">DSM 43067</strain>
    </source>
</reference>
<dbReference type="InterPro" id="IPR036291">
    <property type="entry name" value="NAD(P)-bd_dom_sf"/>
</dbReference>
<dbReference type="PANTHER" id="PTHR43781:SF1">
    <property type="entry name" value="SACCHAROPINE DEHYDROGENASE"/>
    <property type="match status" value="1"/>
</dbReference>
<dbReference type="SUPFAM" id="SSF51735">
    <property type="entry name" value="NAD(P)-binding Rossmann-fold domains"/>
    <property type="match status" value="1"/>
</dbReference>
<dbReference type="InterPro" id="IPR001509">
    <property type="entry name" value="Epimerase_deHydtase"/>
</dbReference>
<dbReference type="STRING" id="1993.SAMN04489713_11369"/>
<dbReference type="eggNOG" id="COG1748">
    <property type="taxonomic scope" value="Bacteria"/>
</dbReference>
<feature type="domain" description="NAD-dependent epimerase/dehydratase" evidence="1">
    <location>
        <begin position="4"/>
        <end position="76"/>
    </location>
</feature>
<dbReference type="RefSeq" id="WP_075023217.1">
    <property type="nucleotide sequence ID" value="NZ_FOVH01000013.1"/>
</dbReference>
<proteinExistence type="predicted"/>
<sequence>MIGVLGATGAVGRAAVPGLAGLGLPLRCAARRPPVPGDGTWAVDLRDPARLAEFCAGCRVVVNCAGPSYEVLDTVARAALDAGADYVDPAGDDPLHALLAPRDLASRGRRAVLSAGLLPGLSGLLPRMLAGHGQATGLLAFAGGLAPLTPAAARDFLLSASAGIGEPLAGWSGGRRAPRSLRPVRDVRLPFLPGEATAYPYLPTEIERAAALLGVREARWYNVFPTGRAERVLSALWNGGVPDLDEAAARLMEAIRLDLAGRDPYHRIVVQASGPAGTRTLVVASTDGYEPAAAVTVAATAAVLGGTVPAGTHYAAGVLEPSEVHALLGGLPGVTLTEAGPELHLIDVERAGAGRTVEEGDL</sequence>
<dbReference type="Pfam" id="PF01370">
    <property type="entry name" value="Epimerase"/>
    <property type="match status" value="1"/>
</dbReference>
<dbReference type="AlphaFoldDB" id="A0A1I5PAV5"/>
<gene>
    <name evidence="2" type="ORF">SAMN04489713_11369</name>
</gene>
<dbReference type="InParanoid" id="A0A1I5PAV5"/>
<organism evidence="2 3">
    <name type="scientific">Actinomadura madurae</name>
    <dbReference type="NCBI Taxonomy" id="1993"/>
    <lineage>
        <taxon>Bacteria</taxon>
        <taxon>Bacillati</taxon>
        <taxon>Actinomycetota</taxon>
        <taxon>Actinomycetes</taxon>
        <taxon>Streptosporangiales</taxon>
        <taxon>Thermomonosporaceae</taxon>
        <taxon>Actinomadura</taxon>
    </lineage>
</organism>
<evidence type="ECO:0000313" key="3">
    <source>
        <dbReference type="Proteomes" id="UP000183413"/>
    </source>
</evidence>
<name>A0A1I5PAV5_9ACTN</name>